<dbReference type="Proteomes" id="UP000509750">
    <property type="component" value="Chromosome"/>
</dbReference>
<protein>
    <recommendedName>
        <fullName evidence="4">Rad51 protein</fullName>
    </recommendedName>
</protein>
<feature type="region of interest" description="Disordered" evidence="1">
    <location>
        <begin position="212"/>
        <end position="231"/>
    </location>
</feature>
<dbReference type="AlphaFoldDB" id="A0A7D5K9A5"/>
<accession>A0A7D5K9A5</accession>
<name>A0A7D5K9A5_9EURY</name>
<keyword evidence="3" id="KW-1185">Reference proteome</keyword>
<evidence type="ECO:0000313" key="3">
    <source>
        <dbReference type="Proteomes" id="UP000509750"/>
    </source>
</evidence>
<evidence type="ECO:0008006" key="4">
    <source>
        <dbReference type="Google" id="ProtNLM"/>
    </source>
</evidence>
<dbReference type="EMBL" id="CP058529">
    <property type="protein sequence ID" value="QLG28939.1"/>
    <property type="molecule type" value="Genomic_DNA"/>
</dbReference>
<dbReference type="OrthoDB" id="359367at2157"/>
<dbReference type="KEGG" id="halg:HUG10_15945"/>
<sequence length="231" mass="25501">MHTRRQTSIDLPTLDPGVLLLDIEGELGLEPLHALVVDELLGTDGNAVWIDALGHARTTTFRELAPHRGYLDRVRLARGHTPWQHAALLDRLPTLVDESTSLIVAPAVDGLYRTDDIPEWQAKELLVRRLATLAGVSRTRDIPVLLTRTHTDGISEVIGNAAHRELECTNTRFGPRFMGDGHETLVYPQENGWVQTTLAFWREVLEHRAQRVDEPVAPATPASAVDGSGGL</sequence>
<dbReference type="RefSeq" id="WP_179170513.1">
    <property type="nucleotide sequence ID" value="NZ_CP058529.1"/>
</dbReference>
<dbReference type="GeneID" id="56030356"/>
<evidence type="ECO:0000313" key="2">
    <source>
        <dbReference type="EMBL" id="QLG28939.1"/>
    </source>
</evidence>
<reference evidence="2 3" key="1">
    <citation type="submission" date="2020-07" db="EMBL/GenBank/DDBJ databases">
        <title>Gai3-2, isolated from salt lake.</title>
        <authorList>
            <person name="Cui H."/>
            <person name="Shi X."/>
        </authorList>
    </citation>
    <scope>NUCLEOTIDE SEQUENCE [LARGE SCALE GENOMIC DNA]</scope>
    <source>
        <strain evidence="2 3">Gai3-2</strain>
    </source>
</reference>
<gene>
    <name evidence="2" type="ORF">HUG10_15945</name>
</gene>
<evidence type="ECO:0000256" key="1">
    <source>
        <dbReference type="SAM" id="MobiDB-lite"/>
    </source>
</evidence>
<proteinExistence type="predicted"/>
<dbReference type="Gene3D" id="3.40.50.300">
    <property type="entry name" value="P-loop containing nucleotide triphosphate hydrolases"/>
    <property type="match status" value="1"/>
</dbReference>
<organism evidence="2 3">
    <name type="scientific">Halorarum halophilum</name>
    <dbReference type="NCBI Taxonomy" id="2743090"/>
    <lineage>
        <taxon>Archaea</taxon>
        <taxon>Methanobacteriati</taxon>
        <taxon>Methanobacteriota</taxon>
        <taxon>Stenosarchaea group</taxon>
        <taxon>Halobacteria</taxon>
        <taxon>Halobacteriales</taxon>
        <taxon>Haloferacaceae</taxon>
        <taxon>Halorarum</taxon>
    </lineage>
</organism>
<dbReference type="InterPro" id="IPR027417">
    <property type="entry name" value="P-loop_NTPase"/>
</dbReference>